<evidence type="ECO:0000313" key="3">
    <source>
        <dbReference type="EMBL" id="XBH03601.1"/>
    </source>
</evidence>
<dbReference type="PANTHER" id="PTHR33824">
    <property type="entry name" value="POLYKETIDE CYCLASE/DEHYDRASE AND LIPID TRANSPORT SUPERFAMILY PROTEIN"/>
    <property type="match status" value="1"/>
</dbReference>
<dbReference type="AlphaFoldDB" id="A0AAU7CG07"/>
<comment type="similarity">
    <text evidence="1">Belongs to the ribosome association toxin RatA family.</text>
</comment>
<evidence type="ECO:0000256" key="1">
    <source>
        <dbReference type="ARBA" id="ARBA00008918"/>
    </source>
</evidence>
<name>A0AAU7CG07_9BACT</name>
<reference evidence="3" key="1">
    <citation type="submission" date="2024-05" db="EMBL/GenBank/DDBJ databases">
        <title>Planctomycetes of the genus Singulisphaera possess chitinolytic capabilities.</title>
        <authorList>
            <person name="Ivanova A."/>
        </authorList>
    </citation>
    <scope>NUCLEOTIDE SEQUENCE</scope>
    <source>
        <strain evidence="3">Ch08T</strain>
    </source>
</reference>
<gene>
    <name evidence="3" type="ORF">V5E97_35645</name>
</gene>
<dbReference type="Gene3D" id="3.30.530.20">
    <property type="match status" value="1"/>
</dbReference>
<dbReference type="SUPFAM" id="SSF55961">
    <property type="entry name" value="Bet v1-like"/>
    <property type="match status" value="1"/>
</dbReference>
<dbReference type="InterPro" id="IPR005031">
    <property type="entry name" value="COQ10_START"/>
</dbReference>
<proteinExistence type="inferred from homology"/>
<dbReference type="CDD" id="cd07817">
    <property type="entry name" value="SRPBCC_8"/>
    <property type="match status" value="1"/>
</dbReference>
<dbReference type="InterPro" id="IPR023393">
    <property type="entry name" value="START-like_dom_sf"/>
</dbReference>
<dbReference type="EMBL" id="CP155447">
    <property type="protein sequence ID" value="XBH03601.1"/>
    <property type="molecule type" value="Genomic_DNA"/>
</dbReference>
<dbReference type="InterPro" id="IPR047137">
    <property type="entry name" value="ORF3"/>
</dbReference>
<dbReference type="PANTHER" id="PTHR33824:SF7">
    <property type="entry name" value="POLYKETIDE CYCLASE_DEHYDRASE AND LIPID TRANSPORT SUPERFAMILY PROTEIN"/>
    <property type="match status" value="1"/>
</dbReference>
<dbReference type="Pfam" id="PF03364">
    <property type="entry name" value="Polyketide_cyc"/>
    <property type="match status" value="1"/>
</dbReference>
<organism evidence="3">
    <name type="scientific">Singulisphaera sp. Ch08</name>
    <dbReference type="NCBI Taxonomy" id="3120278"/>
    <lineage>
        <taxon>Bacteria</taxon>
        <taxon>Pseudomonadati</taxon>
        <taxon>Planctomycetota</taxon>
        <taxon>Planctomycetia</taxon>
        <taxon>Isosphaerales</taxon>
        <taxon>Isosphaeraceae</taxon>
        <taxon>Singulisphaera</taxon>
    </lineage>
</organism>
<evidence type="ECO:0000259" key="2">
    <source>
        <dbReference type="Pfam" id="PF03364"/>
    </source>
</evidence>
<accession>A0AAU7CG07</accession>
<dbReference type="RefSeq" id="WP_406696340.1">
    <property type="nucleotide sequence ID" value="NZ_CP155447.1"/>
</dbReference>
<sequence length="127" mass="14358">MCDAIQLSQRSDSAVPRWGGREIDVTGSITINRPAEELYRFWRNFENLPRIMTHLESVQVTGDRRSHWKAKAPVGSTVEWDAEITEDRPNELIAWRSLEGADVENSGAVRFVPAPGGRGTEVHVEMR</sequence>
<feature type="domain" description="Coenzyme Q-binding protein COQ10 START" evidence="2">
    <location>
        <begin position="31"/>
        <end position="125"/>
    </location>
</feature>
<protein>
    <submittedName>
        <fullName evidence="3">SRPBCC family protein</fullName>
    </submittedName>
</protein>